<reference evidence="4 5" key="1">
    <citation type="submission" date="2023-01" db="EMBL/GenBank/DDBJ databases">
        <authorList>
            <person name="Kreplak J."/>
        </authorList>
    </citation>
    <scope>NUCLEOTIDE SEQUENCE [LARGE SCALE GENOMIC DNA]</scope>
</reference>
<dbReference type="GO" id="GO:0005886">
    <property type="term" value="C:plasma membrane"/>
    <property type="evidence" value="ECO:0007669"/>
    <property type="project" value="TreeGrafter"/>
</dbReference>
<comment type="subcellular location">
    <subcellularLocation>
        <location evidence="1">Membrane</location>
    </subcellularLocation>
</comment>
<keyword evidence="3" id="KW-1133">Transmembrane helix</keyword>
<dbReference type="Proteomes" id="UP001157006">
    <property type="component" value="Chromosome 2"/>
</dbReference>
<keyword evidence="5" id="KW-1185">Reference proteome</keyword>
<evidence type="ECO:0000256" key="2">
    <source>
        <dbReference type="ARBA" id="ARBA00023136"/>
    </source>
</evidence>
<feature type="transmembrane region" description="Helical" evidence="3">
    <location>
        <begin position="16"/>
        <end position="39"/>
    </location>
</feature>
<dbReference type="PANTHER" id="PTHR31415">
    <property type="entry name" value="OS05G0367900 PROTEIN"/>
    <property type="match status" value="1"/>
</dbReference>
<name>A0AAV0ZHY5_VICFA</name>
<evidence type="ECO:0008006" key="6">
    <source>
        <dbReference type="Google" id="ProtNLM"/>
    </source>
</evidence>
<proteinExistence type="predicted"/>
<dbReference type="InterPro" id="IPR044839">
    <property type="entry name" value="NDR1-like"/>
</dbReference>
<gene>
    <name evidence="4" type="ORF">VFH_II083280</name>
</gene>
<dbReference type="PANTHER" id="PTHR31415:SF61">
    <property type="entry name" value="LATE EMBRYOGENESIS ABUNDANT PROTEIN"/>
    <property type="match status" value="1"/>
</dbReference>
<dbReference type="AlphaFoldDB" id="A0AAV0ZHY5"/>
<sequence>MNNFMDEDYCCCCNNLVTIICNLIIILLGLIVFLLWLIIQPKAVKFTVTNASLTQFSITNNNTLNYNLVLDIMIQNPNRKLGIYYDNIETLVFYKDSRFDFQTLETFFQHQKGIDFFSLVFEGQQVIFLSRYQISKFEEEKKDGVYGIDVKIFLNVRFKLGLFKTGKAKPKIRCNLKVPLRTSNVTFLGDGFQVTDCDWGYKGILFR</sequence>
<dbReference type="GO" id="GO:0009506">
    <property type="term" value="C:plasmodesma"/>
    <property type="evidence" value="ECO:0007669"/>
    <property type="project" value="TreeGrafter"/>
</dbReference>
<protein>
    <recommendedName>
        <fullName evidence="6">Late embryogenesis abundant protein LEA-2 subgroup domain-containing protein</fullName>
    </recommendedName>
</protein>
<evidence type="ECO:0000256" key="3">
    <source>
        <dbReference type="SAM" id="Phobius"/>
    </source>
</evidence>
<keyword evidence="2 3" id="KW-0472">Membrane</keyword>
<dbReference type="GO" id="GO:0098542">
    <property type="term" value="P:defense response to other organism"/>
    <property type="evidence" value="ECO:0007669"/>
    <property type="project" value="InterPro"/>
</dbReference>
<evidence type="ECO:0000313" key="4">
    <source>
        <dbReference type="EMBL" id="CAI8597471.1"/>
    </source>
</evidence>
<accession>A0AAV0ZHY5</accession>
<organism evidence="4 5">
    <name type="scientific">Vicia faba</name>
    <name type="common">Broad bean</name>
    <name type="synonym">Faba vulgaris</name>
    <dbReference type="NCBI Taxonomy" id="3906"/>
    <lineage>
        <taxon>Eukaryota</taxon>
        <taxon>Viridiplantae</taxon>
        <taxon>Streptophyta</taxon>
        <taxon>Embryophyta</taxon>
        <taxon>Tracheophyta</taxon>
        <taxon>Spermatophyta</taxon>
        <taxon>Magnoliopsida</taxon>
        <taxon>eudicotyledons</taxon>
        <taxon>Gunneridae</taxon>
        <taxon>Pentapetalae</taxon>
        <taxon>rosids</taxon>
        <taxon>fabids</taxon>
        <taxon>Fabales</taxon>
        <taxon>Fabaceae</taxon>
        <taxon>Papilionoideae</taxon>
        <taxon>50 kb inversion clade</taxon>
        <taxon>NPAAA clade</taxon>
        <taxon>Hologalegina</taxon>
        <taxon>IRL clade</taxon>
        <taxon>Fabeae</taxon>
        <taxon>Vicia</taxon>
    </lineage>
</organism>
<evidence type="ECO:0000256" key="1">
    <source>
        <dbReference type="ARBA" id="ARBA00004370"/>
    </source>
</evidence>
<keyword evidence="3" id="KW-0812">Transmembrane</keyword>
<evidence type="ECO:0000313" key="5">
    <source>
        <dbReference type="Proteomes" id="UP001157006"/>
    </source>
</evidence>
<dbReference type="EMBL" id="OX451737">
    <property type="protein sequence ID" value="CAI8597471.1"/>
    <property type="molecule type" value="Genomic_DNA"/>
</dbReference>